<dbReference type="InterPro" id="IPR001155">
    <property type="entry name" value="OxRdtase_FMN_N"/>
</dbReference>
<dbReference type="Pfam" id="PF00724">
    <property type="entry name" value="Oxidored_FMN"/>
    <property type="match status" value="2"/>
</dbReference>
<name>W3X175_PESFW</name>
<keyword evidence="4" id="KW-1185">Reference proteome</keyword>
<accession>W3X175</accession>
<dbReference type="InterPro" id="IPR045247">
    <property type="entry name" value="Oye-like"/>
</dbReference>
<dbReference type="InParanoid" id="W3X175"/>
<feature type="domain" description="NADH:flavin oxidoreductase/NADH oxidase N-terminal" evidence="2">
    <location>
        <begin position="189"/>
        <end position="322"/>
    </location>
</feature>
<dbReference type="FunCoup" id="W3X175">
    <property type="interactions" value="813"/>
</dbReference>
<dbReference type="PANTHER" id="PTHR22893">
    <property type="entry name" value="NADH OXIDOREDUCTASE-RELATED"/>
    <property type="match status" value="1"/>
</dbReference>
<dbReference type="OrthoDB" id="276546at2759"/>
<dbReference type="OMA" id="FTELMEC"/>
<protein>
    <recommendedName>
        <fullName evidence="2">NADH:flavin oxidoreductase/NADH oxidase N-terminal domain-containing protein</fullName>
    </recommendedName>
</protein>
<dbReference type="InterPro" id="IPR013785">
    <property type="entry name" value="Aldolase_TIM"/>
</dbReference>
<dbReference type="KEGG" id="pfy:PFICI_07354"/>
<dbReference type="GO" id="GO:0003959">
    <property type="term" value="F:NADPH dehydrogenase activity"/>
    <property type="evidence" value="ECO:0007669"/>
    <property type="project" value="TreeGrafter"/>
</dbReference>
<dbReference type="Proteomes" id="UP000030651">
    <property type="component" value="Unassembled WGS sequence"/>
</dbReference>
<gene>
    <name evidence="3" type="ORF">PFICI_07354</name>
</gene>
<dbReference type="EMBL" id="KI912113">
    <property type="protein sequence ID" value="ETS79825.1"/>
    <property type="molecule type" value="Genomic_DNA"/>
</dbReference>
<sequence length="354" mass="38985">MASSKLFKPVTIGKITLSHRIGLCPLTRHRASDDHVPSELAVQYYKQRSSVPGTLLITEGTFISAADGGNINIPGIYNQQQIHAWRKVTDAVHANGGYIFCQLWALGRAANPEVARREGITPVSSSPARLSLEFPIPHELTIDEIKEKVQAYATAARNAIAAGFDGVELHGANGALTSMEAISRIAPVFAIEVVTAVSEAIGPEKTGIRFSPWSRFQGMRMNDPIPQFSHILRNISKLGIAYIHLVESRIAGNADVESQDSLEFAYDIWKGPLLVAGGFKPDSARHLVDEQHPDKDIIVMFGRYFISTPDLPFRIRNELSLNDYNRDTFYTPMASGGYIDYPFSDEFLAQKATA</sequence>
<proteinExistence type="predicted"/>
<keyword evidence="1" id="KW-0285">Flavoprotein</keyword>
<dbReference type="eggNOG" id="KOG0134">
    <property type="taxonomic scope" value="Eukaryota"/>
</dbReference>
<evidence type="ECO:0000256" key="1">
    <source>
        <dbReference type="ARBA" id="ARBA00022630"/>
    </source>
</evidence>
<feature type="domain" description="NADH:flavin oxidoreductase/NADH oxidase N-terminal" evidence="2">
    <location>
        <begin position="5"/>
        <end position="176"/>
    </location>
</feature>
<evidence type="ECO:0000259" key="2">
    <source>
        <dbReference type="Pfam" id="PF00724"/>
    </source>
</evidence>
<dbReference type="PANTHER" id="PTHR22893:SF91">
    <property type="entry name" value="NADPH DEHYDROGENASE 2-RELATED"/>
    <property type="match status" value="1"/>
</dbReference>
<evidence type="ECO:0000313" key="3">
    <source>
        <dbReference type="EMBL" id="ETS79825.1"/>
    </source>
</evidence>
<dbReference type="AlphaFoldDB" id="W3X175"/>
<dbReference type="Gene3D" id="3.20.20.70">
    <property type="entry name" value="Aldolase class I"/>
    <property type="match status" value="2"/>
</dbReference>
<dbReference type="SUPFAM" id="SSF51395">
    <property type="entry name" value="FMN-linked oxidoreductases"/>
    <property type="match status" value="1"/>
</dbReference>
<dbReference type="GO" id="GO:0010181">
    <property type="term" value="F:FMN binding"/>
    <property type="evidence" value="ECO:0007669"/>
    <property type="project" value="InterPro"/>
</dbReference>
<evidence type="ECO:0000313" key="4">
    <source>
        <dbReference type="Proteomes" id="UP000030651"/>
    </source>
</evidence>
<dbReference type="GeneID" id="19272367"/>
<organism evidence="3 4">
    <name type="scientific">Pestalotiopsis fici (strain W106-1 / CGMCC3.15140)</name>
    <dbReference type="NCBI Taxonomy" id="1229662"/>
    <lineage>
        <taxon>Eukaryota</taxon>
        <taxon>Fungi</taxon>
        <taxon>Dikarya</taxon>
        <taxon>Ascomycota</taxon>
        <taxon>Pezizomycotina</taxon>
        <taxon>Sordariomycetes</taxon>
        <taxon>Xylariomycetidae</taxon>
        <taxon>Amphisphaeriales</taxon>
        <taxon>Sporocadaceae</taxon>
        <taxon>Pestalotiopsis</taxon>
    </lineage>
</organism>
<dbReference type="HOGENOM" id="CLU_012153_0_0_1"/>
<dbReference type="RefSeq" id="XP_007834126.1">
    <property type="nucleotide sequence ID" value="XM_007835935.1"/>
</dbReference>
<reference evidence="4" key="1">
    <citation type="journal article" date="2015" name="BMC Genomics">
        <title>Genomic and transcriptomic analysis of the endophytic fungus Pestalotiopsis fici reveals its lifestyle and high potential for synthesis of natural products.</title>
        <authorList>
            <person name="Wang X."/>
            <person name="Zhang X."/>
            <person name="Liu L."/>
            <person name="Xiang M."/>
            <person name="Wang W."/>
            <person name="Sun X."/>
            <person name="Che Y."/>
            <person name="Guo L."/>
            <person name="Liu G."/>
            <person name="Guo L."/>
            <person name="Wang C."/>
            <person name="Yin W.B."/>
            <person name="Stadler M."/>
            <person name="Zhang X."/>
            <person name="Liu X."/>
        </authorList>
    </citation>
    <scope>NUCLEOTIDE SEQUENCE [LARGE SCALE GENOMIC DNA]</scope>
    <source>
        <strain evidence="4">W106-1 / CGMCC3.15140</strain>
    </source>
</reference>
<dbReference type="CDD" id="cd02933">
    <property type="entry name" value="OYE_like_FMN"/>
    <property type="match status" value="1"/>
</dbReference>